<organism evidence="2 3">
    <name type="scientific">Candidatus Kaiserbacteria bacterium RIFCSPHIGHO2_01_FULL_46_22</name>
    <dbReference type="NCBI Taxonomy" id="1798475"/>
    <lineage>
        <taxon>Bacteria</taxon>
        <taxon>Candidatus Kaiseribacteriota</taxon>
    </lineage>
</organism>
<evidence type="ECO:0000313" key="2">
    <source>
        <dbReference type="EMBL" id="OGG42086.1"/>
    </source>
</evidence>
<gene>
    <name evidence="2" type="ORF">A2837_00020</name>
</gene>
<evidence type="ECO:0000313" key="3">
    <source>
        <dbReference type="Proteomes" id="UP000176322"/>
    </source>
</evidence>
<dbReference type="EMBL" id="MFKO01000001">
    <property type="protein sequence ID" value="OGG42086.1"/>
    <property type="molecule type" value="Genomic_DNA"/>
</dbReference>
<dbReference type="STRING" id="1798475.A2837_00020"/>
<keyword evidence="1" id="KW-0812">Transmembrane</keyword>
<evidence type="ECO:0000256" key="1">
    <source>
        <dbReference type="SAM" id="Phobius"/>
    </source>
</evidence>
<name>A0A1F6BYP6_9BACT</name>
<feature type="transmembrane region" description="Helical" evidence="1">
    <location>
        <begin position="20"/>
        <end position="41"/>
    </location>
</feature>
<reference evidence="2 3" key="1">
    <citation type="journal article" date="2016" name="Nat. Commun.">
        <title>Thousands of microbial genomes shed light on interconnected biogeochemical processes in an aquifer system.</title>
        <authorList>
            <person name="Anantharaman K."/>
            <person name="Brown C.T."/>
            <person name="Hug L.A."/>
            <person name="Sharon I."/>
            <person name="Castelle C.J."/>
            <person name="Probst A.J."/>
            <person name="Thomas B.C."/>
            <person name="Singh A."/>
            <person name="Wilkins M.J."/>
            <person name="Karaoz U."/>
            <person name="Brodie E.L."/>
            <person name="Williams K.H."/>
            <person name="Hubbard S.S."/>
            <person name="Banfield J.F."/>
        </authorList>
    </citation>
    <scope>NUCLEOTIDE SEQUENCE [LARGE SCALE GENOMIC DNA]</scope>
</reference>
<accession>A0A1F6BYP6</accession>
<protein>
    <recommendedName>
        <fullName evidence="4">Type IV pilus modification protein PilV</fullName>
    </recommendedName>
</protein>
<proteinExistence type="predicted"/>
<dbReference type="Pfam" id="PF07963">
    <property type="entry name" value="N_methyl"/>
    <property type="match status" value="1"/>
</dbReference>
<keyword evidence="1" id="KW-1133">Transmembrane helix</keyword>
<comment type="caution">
    <text evidence="2">The sequence shown here is derived from an EMBL/GenBank/DDBJ whole genome shotgun (WGS) entry which is preliminary data.</text>
</comment>
<dbReference type="NCBIfam" id="TIGR02532">
    <property type="entry name" value="IV_pilin_GFxxxE"/>
    <property type="match status" value="1"/>
</dbReference>
<dbReference type="AlphaFoldDB" id="A0A1F6BYP6"/>
<dbReference type="Proteomes" id="UP000176322">
    <property type="component" value="Unassembled WGS sequence"/>
</dbReference>
<evidence type="ECO:0008006" key="4">
    <source>
        <dbReference type="Google" id="ProtNLM"/>
    </source>
</evidence>
<dbReference type="InterPro" id="IPR012902">
    <property type="entry name" value="N_methyl_site"/>
</dbReference>
<keyword evidence="1" id="KW-0472">Membrane</keyword>
<sequence>METRLYKSRCVTNTKGGYSLVEVLVAITVLLIALVGPLTIAHTGLKRAYNSREQTMSVFLAQEGIEALYKLRENNALAAFPDSLSDLNSTWGYVSALAGRCTTASPCGIQIGDEGMISSDSFYNCTTTNCIMHYTAGTDVPYRQGVTTGTETIYERELVITVDNDKAIIESTVTWGTRPDQQISLETYMYNIYYEPTP</sequence>